<proteinExistence type="inferred from homology"/>
<evidence type="ECO:0000313" key="9">
    <source>
        <dbReference type="EMBL" id="KAK6988046.1"/>
    </source>
</evidence>
<evidence type="ECO:0000256" key="4">
    <source>
        <dbReference type="ARBA" id="ARBA00023002"/>
    </source>
</evidence>
<name>A0AAV9ZP19_9AGAR</name>
<dbReference type="EC" id="1.11.1.-" evidence="7"/>
<dbReference type="GO" id="GO:0046872">
    <property type="term" value="F:metal ion binding"/>
    <property type="evidence" value="ECO:0007669"/>
    <property type="project" value="UniProtKB-UniRule"/>
</dbReference>
<comment type="similarity">
    <text evidence="6">Belongs to the peroxidase family.</text>
</comment>
<keyword evidence="1 7" id="KW-0575">Peroxidase</keyword>
<dbReference type="GO" id="GO:0020037">
    <property type="term" value="F:heme binding"/>
    <property type="evidence" value="ECO:0007669"/>
    <property type="project" value="UniProtKB-UniRule"/>
</dbReference>
<evidence type="ECO:0000313" key="10">
    <source>
        <dbReference type="Proteomes" id="UP001362999"/>
    </source>
</evidence>
<dbReference type="InterPro" id="IPR010255">
    <property type="entry name" value="Haem_peroxidase_sf"/>
</dbReference>
<comment type="caution">
    <text evidence="9">The sequence shown here is derived from an EMBL/GenBank/DDBJ whole genome shotgun (WGS) entry which is preliminary data.</text>
</comment>
<dbReference type="GO" id="GO:0004601">
    <property type="term" value="F:peroxidase activity"/>
    <property type="evidence" value="ECO:0007669"/>
    <property type="project" value="UniProtKB-KW"/>
</dbReference>
<dbReference type="Pfam" id="PF00141">
    <property type="entry name" value="peroxidase"/>
    <property type="match status" value="1"/>
</dbReference>
<gene>
    <name evidence="9" type="ORF">R3P38DRAFT_3098021</name>
</gene>
<dbReference type="GO" id="GO:0000302">
    <property type="term" value="P:response to reactive oxygen species"/>
    <property type="evidence" value="ECO:0007669"/>
    <property type="project" value="TreeGrafter"/>
</dbReference>
<evidence type="ECO:0000256" key="5">
    <source>
        <dbReference type="ARBA" id="ARBA00023004"/>
    </source>
</evidence>
<feature type="domain" description="Plant heme peroxidase family profile" evidence="8">
    <location>
        <begin position="49"/>
        <end position="256"/>
    </location>
</feature>
<keyword evidence="10" id="KW-1185">Reference proteome</keyword>
<dbReference type="AlphaFoldDB" id="A0AAV9ZP19"/>
<dbReference type="Proteomes" id="UP001362999">
    <property type="component" value="Unassembled WGS sequence"/>
</dbReference>
<evidence type="ECO:0000256" key="6">
    <source>
        <dbReference type="RuleBase" id="RU004241"/>
    </source>
</evidence>
<dbReference type="InterPro" id="IPR044831">
    <property type="entry name" value="Ccp1-like"/>
</dbReference>
<protein>
    <recommendedName>
        <fullName evidence="7">Peroxidase</fullName>
        <ecNumber evidence="7">1.11.1.-</ecNumber>
    </recommendedName>
</protein>
<keyword evidence="2" id="KW-0349">Heme</keyword>
<dbReference type="PANTHER" id="PTHR31356">
    <property type="entry name" value="THYLAKOID LUMENAL 29 KDA PROTEIN, CHLOROPLASTIC-RELATED"/>
    <property type="match status" value="1"/>
</dbReference>
<evidence type="ECO:0000256" key="1">
    <source>
        <dbReference type="ARBA" id="ARBA00022559"/>
    </source>
</evidence>
<keyword evidence="5" id="KW-0408">Iron</keyword>
<accession>A0AAV9ZP19</accession>
<dbReference type="PANTHER" id="PTHR31356:SF53">
    <property type="entry name" value="HEME PEROXIDASE"/>
    <property type="match status" value="1"/>
</dbReference>
<evidence type="ECO:0000256" key="3">
    <source>
        <dbReference type="ARBA" id="ARBA00022723"/>
    </source>
</evidence>
<evidence type="ECO:0000256" key="2">
    <source>
        <dbReference type="ARBA" id="ARBA00022617"/>
    </source>
</evidence>
<dbReference type="EMBL" id="JAWWNJ010000126">
    <property type="protein sequence ID" value="KAK6988046.1"/>
    <property type="molecule type" value="Genomic_DNA"/>
</dbReference>
<dbReference type="Gene3D" id="1.10.420.10">
    <property type="entry name" value="Peroxidase, domain 2"/>
    <property type="match status" value="1"/>
</dbReference>
<organism evidence="9 10">
    <name type="scientific">Favolaschia claudopus</name>
    <dbReference type="NCBI Taxonomy" id="2862362"/>
    <lineage>
        <taxon>Eukaryota</taxon>
        <taxon>Fungi</taxon>
        <taxon>Dikarya</taxon>
        <taxon>Basidiomycota</taxon>
        <taxon>Agaricomycotina</taxon>
        <taxon>Agaricomycetes</taxon>
        <taxon>Agaricomycetidae</taxon>
        <taxon>Agaricales</taxon>
        <taxon>Marasmiineae</taxon>
        <taxon>Mycenaceae</taxon>
        <taxon>Favolaschia</taxon>
    </lineage>
</organism>
<evidence type="ECO:0000256" key="7">
    <source>
        <dbReference type="RuleBase" id="RU363051"/>
    </source>
</evidence>
<keyword evidence="3" id="KW-0479">Metal-binding</keyword>
<sequence>MATHNVEDGTGGLDASIRFAEEQARAENVGDGFANTIGVLSGFSTRYTSIADTIALGLVMGVQFCGGPRIPFRGGRIDATEPNSPGVPEPDQTLDSHIASFARQGFTQEEMIGLVACGHTFGGVQHDPFPNIVHEMNDTNNTQSVAHFDTTELHFDNNIATEYISGTTQNPLAVGFNDTTNSDKRIFGSDGNVTMRSFADSPELFSSRCSELFARMLDTVPKGVQLSEVITPLPVKPGRIEFKLDGDVLQFTGNVRVFLDLAEKSNRIALLLWSDHLGATHNSTLLPSLSSSINYPQGTATSYRFGGEDASGLSLDAAAGIVNMQFMLDGKLQTQQDAGAGVDFAVQDAVSAKTAKVKSVYIETETRDDSSHIGVTETDFFSPDPNAAVNSAYTIWTLNIDGVKYTMGKLCPS</sequence>
<dbReference type="GO" id="GO:0042744">
    <property type="term" value="P:hydrogen peroxide catabolic process"/>
    <property type="evidence" value="ECO:0007669"/>
    <property type="project" value="TreeGrafter"/>
</dbReference>
<dbReference type="GO" id="GO:0034599">
    <property type="term" value="P:cellular response to oxidative stress"/>
    <property type="evidence" value="ECO:0007669"/>
    <property type="project" value="InterPro"/>
</dbReference>
<keyword evidence="4 7" id="KW-0560">Oxidoreductase</keyword>
<dbReference type="SUPFAM" id="SSF48113">
    <property type="entry name" value="Heme-dependent peroxidases"/>
    <property type="match status" value="1"/>
</dbReference>
<dbReference type="PROSITE" id="PS50873">
    <property type="entry name" value="PEROXIDASE_4"/>
    <property type="match status" value="1"/>
</dbReference>
<reference evidence="9 10" key="1">
    <citation type="journal article" date="2024" name="J Genomics">
        <title>Draft genome sequencing and assembly of Favolaschia claudopus CIRM-BRFM 2984 isolated from oak limbs.</title>
        <authorList>
            <person name="Navarro D."/>
            <person name="Drula E."/>
            <person name="Chaduli D."/>
            <person name="Cazenave R."/>
            <person name="Ahrendt S."/>
            <person name="Wang J."/>
            <person name="Lipzen A."/>
            <person name="Daum C."/>
            <person name="Barry K."/>
            <person name="Grigoriev I.V."/>
            <person name="Favel A."/>
            <person name="Rosso M.N."/>
            <person name="Martin F."/>
        </authorList>
    </citation>
    <scope>NUCLEOTIDE SEQUENCE [LARGE SCALE GENOMIC DNA]</scope>
    <source>
        <strain evidence="9 10">CIRM-BRFM 2984</strain>
    </source>
</reference>
<dbReference type="Gene3D" id="1.10.520.10">
    <property type="match status" value="1"/>
</dbReference>
<dbReference type="InterPro" id="IPR002016">
    <property type="entry name" value="Haem_peroxidase"/>
</dbReference>
<evidence type="ECO:0000259" key="8">
    <source>
        <dbReference type="PROSITE" id="PS50873"/>
    </source>
</evidence>